<gene>
    <name evidence="2" type="ORF">QR680_015714</name>
</gene>
<dbReference type="AlphaFoldDB" id="A0AA39H9S9"/>
<sequence length="74" mass="8295">MHEIRSTSTDVTSCLSTPAGKVMLKLEAALWLLTSFVALLIVLYIGYWVVLPRAESKADSLLDSYTNESYLPWD</sequence>
<keyword evidence="1" id="KW-0472">Membrane</keyword>
<dbReference type="Proteomes" id="UP001175271">
    <property type="component" value="Unassembled WGS sequence"/>
</dbReference>
<feature type="transmembrane region" description="Helical" evidence="1">
    <location>
        <begin position="28"/>
        <end position="50"/>
    </location>
</feature>
<accession>A0AA39H9S9</accession>
<evidence type="ECO:0000256" key="1">
    <source>
        <dbReference type="SAM" id="Phobius"/>
    </source>
</evidence>
<keyword evidence="3" id="KW-1185">Reference proteome</keyword>
<keyword evidence="1" id="KW-1133">Transmembrane helix</keyword>
<comment type="caution">
    <text evidence="2">The sequence shown here is derived from an EMBL/GenBank/DDBJ whole genome shotgun (WGS) entry which is preliminary data.</text>
</comment>
<evidence type="ECO:0000313" key="2">
    <source>
        <dbReference type="EMBL" id="KAK0401321.1"/>
    </source>
</evidence>
<proteinExistence type="predicted"/>
<organism evidence="2 3">
    <name type="scientific">Steinernema hermaphroditum</name>
    <dbReference type="NCBI Taxonomy" id="289476"/>
    <lineage>
        <taxon>Eukaryota</taxon>
        <taxon>Metazoa</taxon>
        <taxon>Ecdysozoa</taxon>
        <taxon>Nematoda</taxon>
        <taxon>Chromadorea</taxon>
        <taxon>Rhabditida</taxon>
        <taxon>Tylenchina</taxon>
        <taxon>Panagrolaimomorpha</taxon>
        <taxon>Strongyloidoidea</taxon>
        <taxon>Steinernematidae</taxon>
        <taxon>Steinernema</taxon>
    </lineage>
</organism>
<dbReference type="EMBL" id="JAUCMV010000004">
    <property type="protein sequence ID" value="KAK0401321.1"/>
    <property type="molecule type" value="Genomic_DNA"/>
</dbReference>
<name>A0AA39H9S9_9BILA</name>
<reference evidence="2" key="1">
    <citation type="submission" date="2023-06" db="EMBL/GenBank/DDBJ databases">
        <title>Genomic analysis of the entomopathogenic nematode Steinernema hermaphroditum.</title>
        <authorList>
            <person name="Schwarz E.M."/>
            <person name="Heppert J.K."/>
            <person name="Baniya A."/>
            <person name="Schwartz H.T."/>
            <person name="Tan C.-H."/>
            <person name="Antoshechkin I."/>
            <person name="Sternberg P.W."/>
            <person name="Goodrich-Blair H."/>
            <person name="Dillman A.R."/>
        </authorList>
    </citation>
    <scope>NUCLEOTIDE SEQUENCE</scope>
    <source>
        <strain evidence="2">PS9179</strain>
        <tissue evidence="2">Whole animal</tissue>
    </source>
</reference>
<evidence type="ECO:0000313" key="3">
    <source>
        <dbReference type="Proteomes" id="UP001175271"/>
    </source>
</evidence>
<protein>
    <submittedName>
        <fullName evidence="2">Uncharacterized protein</fullName>
    </submittedName>
</protein>
<keyword evidence="1" id="KW-0812">Transmembrane</keyword>